<dbReference type="AlphaFoldDB" id="A0A290MSZ6"/>
<proteinExistence type="predicted"/>
<evidence type="ECO:0000256" key="1">
    <source>
        <dbReference type="SAM" id="SignalP"/>
    </source>
</evidence>
<gene>
    <name evidence="2" type="ORF">CA606_03320</name>
</gene>
<accession>A0A290MSZ6</accession>
<reference evidence="3" key="1">
    <citation type="submission" date="2017-09" db="EMBL/GenBank/DDBJ databases">
        <title>Genome evolution observed in wild isolates of Caulobacter crescentus.</title>
        <authorList>
            <person name="Ely B."/>
            <person name="Wilson K."/>
            <person name="Scott D."/>
        </authorList>
    </citation>
    <scope>NUCLEOTIDE SEQUENCE [LARGE SCALE GENOMIC DNA]</scope>
    <source>
        <strain evidence="3">CB13b1a</strain>
    </source>
</reference>
<sequence length="142" mass="15324">MRSATQGAKPMSRAAHLLCAGLAVLLWSGAAHAQDLREIQARNAAAHALEDARRDVLQSQIAASNAQERARTQIILRDLNTGVVSGPVVLRDSNAPRAIDDTARADADFNAAMAHLERLTQEALDQSNARMRAIRPASEPKR</sequence>
<organism evidence="2 3">
    <name type="scientific">Caulobacter vibrioides</name>
    <name type="common">Caulobacter crescentus</name>
    <dbReference type="NCBI Taxonomy" id="155892"/>
    <lineage>
        <taxon>Bacteria</taxon>
        <taxon>Pseudomonadati</taxon>
        <taxon>Pseudomonadota</taxon>
        <taxon>Alphaproteobacteria</taxon>
        <taxon>Caulobacterales</taxon>
        <taxon>Caulobacteraceae</taxon>
        <taxon>Caulobacter</taxon>
    </lineage>
</organism>
<evidence type="ECO:0000313" key="3">
    <source>
        <dbReference type="Proteomes" id="UP000217311"/>
    </source>
</evidence>
<protein>
    <submittedName>
        <fullName evidence="2">Uncharacterized protein</fullName>
    </submittedName>
</protein>
<dbReference type="Proteomes" id="UP000217311">
    <property type="component" value="Chromosome"/>
</dbReference>
<feature type="signal peptide" evidence="1">
    <location>
        <begin position="1"/>
        <end position="33"/>
    </location>
</feature>
<keyword evidence="1" id="KW-0732">Signal</keyword>
<evidence type="ECO:0000313" key="2">
    <source>
        <dbReference type="EMBL" id="ATC31457.1"/>
    </source>
</evidence>
<feature type="chain" id="PRO_5012877546" evidence="1">
    <location>
        <begin position="34"/>
        <end position="142"/>
    </location>
</feature>
<name>A0A290MSZ6_CAUVI</name>
<dbReference type="EMBL" id="CP023315">
    <property type="protein sequence ID" value="ATC31457.1"/>
    <property type="molecule type" value="Genomic_DNA"/>
</dbReference>